<gene>
    <name evidence="2" type="ORF">FSB75_02925</name>
</gene>
<accession>A0A5B8UDZ7</accession>
<dbReference type="KEGG" id="fgg:FSB75_02925"/>
<evidence type="ECO:0000256" key="1">
    <source>
        <dbReference type="SAM" id="Phobius"/>
    </source>
</evidence>
<feature type="transmembrane region" description="Helical" evidence="1">
    <location>
        <begin position="87"/>
        <end position="105"/>
    </location>
</feature>
<protein>
    <recommendedName>
        <fullName evidence="4">Oligosaccharide repeat unit polymerase</fullName>
    </recommendedName>
</protein>
<feature type="transmembrane region" description="Helical" evidence="1">
    <location>
        <begin position="389"/>
        <end position="405"/>
    </location>
</feature>
<organism evidence="2 3">
    <name type="scientific">Flavisolibacter ginsenosidimutans</name>
    <dbReference type="NCBI Taxonomy" id="661481"/>
    <lineage>
        <taxon>Bacteria</taxon>
        <taxon>Pseudomonadati</taxon>
        <taxon>Bacteroidota</taxon>
        <taxon>Chitinophagia</taxon>
        <taxon>Chitinophagales</taxon>
        <taxon>Chitinophagaceae</taxon>
        <taxon>Flavisolibacter</taxon>
    </lineage>
</organism>
<dbReference type="AlphaFoldDB" id="A0A5B8UDZ7"/>
<feature type="transmembrane region" description="Helical" evidence="1">
    <location>
        <begin position="177"/>
        <end position="206"/>
    </location>
</feature>
<evidence type="ECO:0008006" key="4">
    <source>
        <dbReference type="Google" id="ProtNLM"/>
    </source>
</evidence>
<feature type="transmembrane region" description="Helical" evidence="1">
    <location>
        <begin position="151"/>
        <end position="170"/>
    </location>
</feature>
<sequence>MMRFVAAFLAFFLFNSFLEFGFWSSAAVGIWFWYLADLAIKSNTRIAFREYILVMYGLNYLFASALQYYAPTQSISIYRMRIPEDEYFALAIPSMFCFHLGLYMFKTKVFEPNFNLTAIQSRLNQNVLRQWLIVGIALNIIRPFFPGELSYIIYLLAGIRYVALFGLFLIDRKKYKWYLYVLLFLEVAAALREGMFHDLVIWVVFFGMFWTYLKKPSAGTKAILGVAVVLCLYFLQITKAGYREKLHSGGGSGIGTFSTALANNNKGGGVFSMVNFTESIVRANQGWIFASSVNRMNRIKDYQGLAVVKKYAEAAFLPRFLAPDKIQAGDKAIFNRFSGVTILGNTSMGLGIFADGYIGYGMYGSLIFAFVFGLIVAYVFKVVERWSRISPFFIFFFYVILNYAVRADCETQTMMTHLVKGLIIFGLIMAYYKRYFARQSVAAEEQARVFKEALVASPA</sequence>
<keyword evidence="3" id="KW-1185">Reference proteome</keyword>
<dbReference type="OrthoDB" id="966190at2"/>
<evidence type="ECO:0000313" key="2">
    <source>
        <dbReference type="EMBL" id="QEC54897.1"/>
    </source>
</evidence>
<keyword evidence="1" id="KW-0812">Transmembrane</keyword>
<name>A0A5B8UDZ7_9BACT</name>
<dbReference type="EMBL" id="CP042433">
    <property type="protein sequence ID" value="QEC54897.1"/>
    <property type="molecule type" value="Genomic_DNA"/>
</dbReference>
<keyword evidence="1" id="KW-0472">Membrane</keyword>
<feature type="transmembrane region" description="Helical" evidence="1">
    <location>
        <begin position="218"/>
        <end position="235"/>
    </location>
</feature>
<dbReference type="Proteomes" id="UP000321204">
    <property type="component" value="Chromosome"/>
</dbReference>
<feature type="transmembrane region" description="Helical" evidence="1">
    <location>
        <begin position="333"/>
        <end position="354"/>
    </location>
</feature>
<proteinExistence type="predicted"/>
<evidence type="ECO:0000313" key="3">
    <source>
        <dbReference type="Proteomes" id="UP000321204"/>
    </source>
</evidence>
<dbReference type="RefSeq" id="WP_146782505.1">
    <property type="nucleotide sequence ID" value="NZ_BAABIO010000006.1"/>
</dbReference>
<feature type="transmembrane region" description="Helical" evidence="1">
    <location>
        <begin position="411"/>
        <end position="432"/>
    </location>
</feature>
<reference evidence="2 3" key="1">
    <citation type="journal article" date="2015" name="Int. J. Syst. Evol. Microbiol.">
        <title>Flavisolibacter ginsenosidimutans sp. nov., with ginsenoside-converting activity isolated from soil used for cultivating ginseng.</title>
        <authorList>
            <person name="Zhao Y."/>
            <person name="Liu Q."/>
            <person name="Kang M.S."/>
            <person name="Jin F."/>
            <person name="Yu H."/>
            <person name="Im W.T."/>
        </authorList>
    </citation>
    <scope>NUCLEOTIDE SEQUENCE [LARGE SCALE GENOMIC DNA]</scope>
    <source>
        <strain evidence="2 3">Gsoil 636</strain>
    </source>
</reference>
<keyword evidence="1" id="KW-1133">Transmembrane helix</keyword>
<feature type="transmembrane region" description="Helical" evidence="1">
    <location>
        <begin position="360"/>
        <end position="380"/>
    </location>
</feature>